<feature type="region of interest" description="Disordered" evidence="8">
    <location>
        <begin position="1"/>
        <end position="31"/>
    </location>
</feature>
<evidence type="ECO:0000256" key="8">
    <source>
        <dbReference type="SAM" id="MobiDB-lite"/>
    </source>
</evidence>
<evidence type="ECO:0000256" key="3">
    <source>
        <dbReference type="ARBA" id="ARBA00022723"/>
    </source>
</evidence>
<dbReference type="EMBL" id="CP111022">
    <property type="protein sequence ID" value="WAR19597.1"/>
    <property type="molecule type" value="Genomic_DNA"/>
</dbReference>
<accession>A0ABY7FBS7</accession>
<proteinExistence type="predicted"/>
<keyword evidence="11" id="KW-1185">Reference proteome</keyword>
<dbReference type="PANTHER" id="PTHR22770">
    <property type="entry name" value="UBIQUITIN CONJUGATING ENZYME 7 INTERACTING PROTEIN-RELATED"/>
    <property type="match status" value="1"/>
</dbReference>
<feature type="compositionally biased region" description="Polar residues" evidence="8">
    <location>
        <begin position="12"/>
        <end position="31"/>
    </location>
</feature>
<dbReference type="SUPFAM" id="SSF57850">
    <property type="entry name" value="RING/U-box"/>
    <property type="match status" value="1"/>
</dbReference>
<comment type="pathway">
    <text evidence="1">Protein modification; protein ubiquitination.</text>
</comment>
<dbReference type="Pfam" id="PF26191">
    <property type="entry name" value="RING-HC_RBR_RNF216"/>
    <property type="match status" value="1"/>
</dbReference>
<keyword evidence="4" id="KW-0677">Repeat</keyword>
<sequence length="756" mass="86505">MDEPVQKKLRFSKNNSNSTEPDSCQNSFESQENGTLEYDLDIGLNGDQLNEVSSSESVTINHDTVNDDSAENNIADTSAGTSLSKVESVVRDAKTITSVIPDVDEDDVYNKILQRRAAKNRIDIVTNEVLEETIVKQGGTSESVENQAVSSSSDELFKDVAEILIKHPDVDPSYVYDMLEKENDKKDRIDIVLKELLKTITPKEILNRSPEHSVSNSVSDSSVSASVNGIDLLSDPDFKKNPLYRDLRTLRKVLPDVNQNELYAYLEAHFYEPNRVQIVIDELTKSDSQESVHSEKETVTDDRGKAPQTAEDRLQLDFKALKDIIRDCDPNFLFEKLVTMDSDKERVHKIAAELLEKRDYPKLKDVLEHERQNAEKKRITEMKFDLQDFLSKFSDPFTYFENLDRPVSDNYKDHVMVYLKNMYPQLKAGYIKKVVKEKNHHLAPVVAEIDIAFQPTPGRRSKKQRMTIREHLNYPDTPDEPFFQEVLFCQNKRHIKDHLREVREQKNMKIDAARQAGELLECGCCYDDECLFEDMAACADGHIFCQDTLQSVLSPAVFSMALRKLQEEEIRQAGIPDLVACPFCSFATIMADPEDKLFRCLNPELCQEPNHIPLRCNEVEKQGVTGIRTFIEMKVSESMLRVCPKCHKRFYKLDGCNKMTCQCGTTMCYVCREPHIDYEHFSDSPGCNDDSNMRALHRKEMMKAAEEASSEYFENHPDLDLNNMDIDLSSLVDNILKGNEENQDDYYDDEGDADGD</sequence>
<keyword evidence="2" id="KW-0808">Transferase</keyword>
<dbReference type="PROSITE" id="PS51873">
    <property type="entry name" value="TRIAD"/>
    <property type="match status" value="1"/>
</dbReference>
<dbReference type="Gene3D" id="1.20.120.1750">
    <property type="match status" value="1"/>
</dbReference>
<evidence type="ECO:0000256" key="2">
    <source>
        <dbReference type="ARBA" id="ARBA00022679"/>
    </source>
</evidence>
<name>A0ABY7FBS7_MYAAR</name>
<dbReference type="InterPro" id="IPR044066">
    <property type="entry name" value="TRIAD_supradom"/>
</dbReference>
<keyword evidence="3" id="KW-0479">Metal-binding</keyword>
<dbReference type="InterPro" id="IPR047545">
    <property type="entry name" value="BRcat_RBR_RNF216"/>
</dbReference>
<dbReference type="CDD" id="cd20353">
    <property type="entry name" value="Rcat_RBR_RNF216"/>
    <property type="match status" value="1"/>
</dbReference>
<keyword evidence="5" id="KW-0863">Zinc-finger</keyword>
<dbReference type="CDD" id="cd20339">
    <property type="entry name" value="BRcat_RBR_RNF216"/>
    <property type="match status" value="1"/>
</dbReference>
<keyword evidence="6" id="KW-0833">Ubl conjugation pathway</keyword>
<dbReference type="PANTHER" id="PTHR22770:SF47">
    <property type="entry name" value="E3 UBIQUITIN-PROTEIN LIGASE RNF216"/>
    <property type="match status" value="1"/>
</dbReference>
<evidence type="ECO:0000256" key="4">
    <source>
        <dbReference type="ARBA" id="ARBA00022737"/>
    </source>
</evidence>
<evidence type="ECO:0000256" key="5">
    <source>
        <dbReference type="ARBA" id="ARBA00022771"/>
    </source>
</evidence>
<dbReference type="InterPro" id="IPR047546">
    <property type="entry name" value="Rcat_RBR_RNF216"/>
</dbReference>
<feature type="region of interest" description="Disordered" evidence="8">
    <location>
        <begin position="287"/>
        <end position="308"/>
    </location>
</feature>
<keyword evidence="7" id="KW-0862">Zinc</keyword>
<dbReference type="Proteomes" id="UP001164746">
    <property type="component" value="Chromosome 11"/>
</dbReference>
<evidence type="ECO:0000256" key="6">
    <source>
        <dbReference type="ARBA" id="ARBA00022786"/>
    </source>
</evidence>
<organism evidence="10 11">
    <name type="scientific">Mya arenaria</name>
    <name type="common">Soft-shell clam</name>
    <dbReference type="NCBI Taxonomy" id="6604"/>
    <lineage>
        <taxon>Eukaryota</taxon>
        <taxon>Metazoa</taxon>
        <taxon>Spiralia</taxon>
        <taxon>Lophotrochozoa</taxon>
        <taxon>Mollusca</taxon>
        <taxon>Bivalvia</taxon>
        <taxon>Autobranchia</taxon>
        <taxon>Heteroconchia</taxon>
        <taxon>Euheterodonta</taxon>
        <taxon>Imparidentia</taxon>
        <taxon>Neoheterodontei</taxon>
        <taxon>Myida</taxon>
        <taxon>Myoidea</taxon>
        <taxon>Myidae</taxon>
        <taxon>Mya</taxon>
    </lineage>
</organism>
<reference evidence="10" key="1">
    <citation type="submission" date="2022-11" db="EMBL/GenBank/DDBJ databases">
        <title>Centuries of genome instability and evolution in soft-shell clam transmissible cancer (bioRxiv).</title>
        <authorList>
            <person name="Hart S.F.M."/>
            <person name="Yonemitsu M.A."/>
            <person name="Giersch R.M."/>
            <person name="Beal B.F."/>
            <person name="Arriagada G."/>
            <person name="Davis B.W."/>
            <person name="Ostrander E.A."/>
            <person name="Goff S.P."/>
            <person name="Metzger M.J."/>
        </authorList>
    </citation>
    <scope>NUCLEOTIDE SEQUENCE</scope>
    <source>
        <strain evidence="10">MELC-2E11</strain>
        <tissue evidence="10">Siphon/mantle</tissue>
    </source>
</reference>
<evidence type="ECO:0000256" key="7">
    <source>
        <dbReference type="ARBA" id="ARBA00022833"/>
    </source>
</evidence>
<dbReference type="InterPro" id="IPR051628">
    <property type="entry name" value="LUBAC_E3_Ligases"/>
</dbReference>
<protein>
    <submittedName>
        <fullName evidence="10">RN216-like protein</fullName>
    </submittedName>
</protein>
<evidence type="ECO:0000313" key="11">
    <source>
        <dbReference type="Proteomes" id="UP001164746"/>
    </source>
</evidence>
<feature type="domain" description="RING-type" evidence="9">
    <location>
        <begin position="518"/>
        <end position="691"/>
    </location>
</feature>
<evidence type="ECO:0000256" key="1">
    <source>
        <dbReference type="ARBA" id="ARBA00004906"/>
    </source>
</evidence>
<dbReference type="InterPro" id="IPR047544">
    <property type="entry name" value="RING-HC_RBR_RNF216"/>
</dbReference>
<evidence type="ECO:0000313" key="10">
    <source>
        <dbReference type="EMBL" id="WAR19597.1"/>
    </source>
</evidence>
<dbReference type="Pfam" id="PF26200">
    <property type="entry name" value="Rcat_RNF216"/>
    <property type="match status" value="1"/>
</dbReference>
<evidence type="ECO:0000259" key="9">
    <source>
        <dbReference type="PROSITE" id="PS51873"/>
    </source>
</evidence>
<gene>
    <name evidence="10" type="ORF">MAR_001435</name>
</gene>